<sequence>MSGPVAVAGTKNQFGKLTYLRQKTARIFSLMCPLESNRTSAKDRNSISISQCPRGGGRVPVQDPRDLQNGRTPSPV</sequence>
<name>A0A6H5GQC9_9HEMI</name>
<dbReference type="Proteomes" id="UP000479000">
    <property type="component" value="Unassembled WGS sequence"/>
</dbReference>
<protein>
    <submittedName>
        <fullName evidence="2">Uncharacterized protein</fullName>
    </submittedName>
</protein>
<dbReference type="AlphaFoldDB" id="A0A6H5GQC9"/>
<accession>A0A6H5GQC9</accession>
<gene>
    <name evidence="2" type="ORF">NTEN_LOCUS11110</name>
</gene>
<evidence type="ECO:0000313" key="3">
    <source>
        <dbReference type="Proteomes" id="UP000479000"/>
    </source>
</evidence>
<keyword evidence="3" id="KW-1185">Reference proteome</keyword>
<organism evidence="2 3">
    <name type="scientific">Nesidiocoris tenuis</name>
    <dbReference type="NCBI Taxonomy" id="355587"/>
    <lineage>
        <taxon>Eukaryota</taxon>
        <taxon>Metazoa</taxon>
        <taxon>Ecdysozoa</taxon>
        <taxon>Arthropoda</taxon>
        <taxon>Hexapoda</taxon>
        <taxon>Insecta</taxon>
        <taxon>Pterygota</taxon>
        <taxon>Neoptera</taxon>
        <taxon>Paraneoptera</taxon>
        <taxon>Hemiptera</taxon>
        <taxon>Heteroptera</taxon>
        <taxon>Panheteroptera</taxon>
        <taxon>Cimicomorpha</taxon>
        <taxon>Miridae</taxon>
        <taxon>Dicyphina</taxon>
        <taxon>Nesidiocoris</taxon>
    </lineage>
</organism>
<feature type="region of interest" description="Disordered" evidence="1">
    <location>
        <begin position="38"/>
        <end position="76"/>
    </location>
</feature>
<dbReference type="EMBL" id="CADCXU010016573">
    <property type="protein sequence ID" value="CAB0005633.1"/>
    <property type="molecule type" value="Genomic_DNA"/>
</dbReference>
<evidence type="ECO:0000256" key="1">
    <source>
        <dbReference type="SAM" id="MobiDB-lite"/>
    </source>
</evidence>
<reference evidence="2 3" key="1">
    <citation type="submission" date="2020-02" db="EMBL/GenBank/DDBJ databases">
        <authorList>
            <person name="Ferguson B K."/>
        </authorList>
    </citation>
    <scope>NUCLEOTIDE SEQUENCE [LARGE SCALE GENOMIC DNA]</scope>
</reference>
<evidence type="ECO:0000313" key="2">
    <source>
        <dbReference type="EMBL" id="CAB0005633.1"/>
    </source>
</evidence>
<proteinExistence type="predicted"/>